<evidence type="ECO:0000256" key="3">
    <source>
        <dbReference type="PROSITE-ProRule" id="PRU10141"/>
    </source>
</evidence>
<evidence type="ECO:0000259" key="7">
    <source>
        <dbReference type="PROSITE" id="PS50011"/>
    </source>
</evidence>
<dbReference type="GO" id="GO:0005524">
    <property type="term" value="F:ATP binding"/>
    <property type="evidence" value="ECO:0007669"/>
    <property type="project" value="UniProtKB-UniRule"/>
</dbReference>
<proteinExistence type="inferred from homology"/>
<evidence type="ECO:0000256" key="1">
    <source>
        <dbReference type="ARBA" id="ARBA00022741"/>
    </source>
</evidence>
<protein>
    <submittedName>
        <fullName evidence="9">Aste57867_22861 protein</fullName>
    </submittedName>
</protein>
<comment type="similarity">
    <text evidence="4">Belongs to the protein kinase superfamily.</text>
</comment>
<feature type="region of interest" description="Disordered" evidence="5">
    <location>
        <begin position="1"/>
        <end position="32"/>
    </location>
</feature>
<dbReference type="Proteomes" id="UP000332933">
    <property type="component" value="Unassembled WGS sequence"/>
</dbReference>
<reference evidence="8" key="2">
    <citation type="submission" date="2019-06" db="EMBL/GenBank/DDBJ databases">
        <title>Genomics analysis of Aphanomyces spp. identifies a new class of oomycete effector associated with host adaptation.</title>
        <authorList>
            <person name="Gaulin E."/>
        </authorList>
    </citation>
    <scope>NUCLEOTIDE SEQUENCE</scope>
    <source>
        <strain evidence="8">CBS 578.67</strain>
    </source>
</reference>
<sequence>MAHAPPRFPFSSGSDMQQSPSPAPPPRPPPPPVCDSRTMSYVASMAWNSVPHNCSTGVGPSRSVFEVLNSAPTTLWTWYPTADCFAAYAEWQNATAPYIRSLSVNCTVRGELVLQDVPSLNFSMAYSLTRQLPGASKPATAAPWTTASVAPTTTITASTPSTPLITTTLAGTAVAASNTPIWIVVALVGVVCVGVTLLIVWRRRRDTAKQQSPPEFSAYHTLDDHKPRPFDRARGTMPDGLDATLLRLEPVRIDHREVVRKHLIGGGAFGEVWLASYRGRNVAVKRNLSHKMDVQALVDEICLMATFDSPYVVCLVGASWSRGADLHDLQCVMEYMDCGDLRDKLAASTPESFPWHEKLECMLCIVEGLVYVHSYDIIHRDLKSRNVLLDSTHGTKLTDFGVAREDTQETMTMGVGTYRWMAPELLKDSYYSVACDMYSFGTTTKRMAGRLRLTTPIRKASHSWTQTSWPKSSWAHSSRRLRLRRRRGCGP</sequence>
<evidence type="ECO:0000313" key="9">
    <source>
        <dbReference type="EMBL" id="VFT99511.1"/>
    </source>
</evidence>
<dbReference type="PROSITE" id="PS50011">
    <property type="entry name" value="PROTEIN_KINASE_DOM"/>
    <property type="match status" value="1"/>
</dbReference>
<dbReference type="PANTHER" id="PTHR44329:SF214">
    <property type="entry name" value="PROTEIN KINASE DOMAIN-CONTAINING PROTEIN"/>
    <property type="match status" value="1"/>
</dbReference>
<feature type="compositionally biased region" description="Pro residues" evidence="5">
    <location>
        <begin position="21"/>
        <end position="32"/>
    </location>
</feature>
<dbReference type="InterPro" id="IPR008271">
    <property type="entry name" value="Ser/Thr_kinase_AS"/>
</dbReference>
<evidence type="ECO:0000313" key="10">
    <source>
        <dbReference type="Proteomes" id="UP000332933"/>
    </source>
</evidence>
<dbReference type="InterPro" id="IPR017441">
    <property type="entry name" value="Protein_kinase_ATP_BS"/>
</dbReference>
<accession>A0A485LL95</accession>
<dbReference type="Pfam" id="PF00069">
    <property type="entry name" value="Pkinase"/>
    <property type="match status" value="1"/>
</dbReference>
<feature type="domain" description="Protein kinase" evidence="7">
    <location>
        <begin position="258"/>
        <end position="491"/>
    </location>
</feature>
<dbReference type="SUPFAM" id="SSF56112">
    <property type="entry name" value="Protein kinase-like (PK-like)"/>
    <property type="match status" value="1"/>
</dbReference>
<dbReference type="EMBL" id="VJMH01007215">
    <property type="protein sequence ID" value="KAF0685205.1"/>
    <property type="molecule type" value="Genomic_DNA"/>
</dbReference>
<keyword evidence="4" id="KW-0808">Transferase</keyword>
<keyword evidence="6" id="KW-0812">Transmembrane</keyword>
<evidence type="ECO:0000256" key="4">
    <source>
        <dbReference type="RuleBase" id="RU000304"/>
    </source>
</evidence>
<dbReference type="PROSITE" id="PS00108">
    <property type="entry name" value="PROTEIN_KINASE_ST"/>
    <property type="match status" value="1"/>
</dbReference>
<keyword evidence="6" id="KW-1133">Transmembrane helix</keyword>
<reference evidence="9 10" key="1">
    <citation type="submission" date="2019-03" db="EMBL/GenBank/DDBJ databases">
        <authorList>
            <person name="Gaulin E."/>
            <person name="Dumas B."/>
        </authorList>
    </citation>
    <scope>NUCLEOTIDE SEQUENCE [LARGE SCALE GENOMIC DNA]</scope>
    <source>
        <strain evidence="9">CBS 568.67</strain>
    </source>
</reference>
<dbReference type="Gene3D" id="1.10.510.10">
    <property type="entry name" value="Transferase(Phosphotransferase) domain 1"/>
    <property type="match status" value="1"/>
</dbReference>
<dbReference type="InterPro" id="IPR000719">
    <property type="entry name" value="Prot_kinase_dom"/>
</dbReference>
<evidence type="ECO:0000256" key="5">
    <source>
        <dbReference type="SAM" id="MobiDB-lite"/>
    </source>
</evidence>
<evidence type="ECO:0000313" key="8">
    <source>
        <dbReference type="EMBL" id="KAF0685205.1"/>
    </source>
</evidence>
<dbReference type="InterPro" id="IPR011009">
    <property type="entry name" value="Kinase-like_dom_sf"/>
</dbReference>
<dbReference type="SMART" id="SM00220">
    <property type="entry name" value="S_TKc"/>
    <property type="match status" value="1"/>
</dbReference>
<gene>
    <name evidence="9" type="primary">Aste57867_22861</name>
    <name evidence="8" type="ORF">As57867_022790</name>
    <name evidence="9" type="ORF">ASTE57867_22861</name>
</gene>
<dbReference type="GO" id="GO:0004674">
    <property type="term" value="F:protein serine/threonine kinase activity"/>
    <property type="evidence" value="ECO:0007669"/>
    <property type="project" value="UniProtKB-KW"/>
</dbReference>
<keyword evidence="10" id="KW-1185">Reference proteome</keyword>
<dbReference type="PANTHER" id="PTHR44329">
    <property type="entry name" value="SERINE/THREONINE-PROTEIN KINASE TNNI3K-RELATED"/>
    <property type="match status" value="1"/>
</dbReference>
<evidence type="ECO:0000256" key="6">
    <source>
        <dbReference type="SAM" id="Phobius"/>
    </source>
</evidence>
<keyword evidence="2 3" id="KW-0067">ATP-binding</keyword>
<evidence type="ECO:0000256" key="2">
    <source>
        <dbReference type="ARBA" id="ARBA00022840"/>
    </source>
</evidence>
<feature type="binding site" evidence="3">
    <location>
        <position position="285"/>
    </location>
    <ligand>
        <name>ATP</name>
        <dbReference type="ChEBI" id="CHEBI:30616"/>
    </ligand>
</feature>
<name>A0A485LL95_9STRA</name>
<dbReference type="PROSITE" id="PS00107">
    <property type="entry name" value="PROTEIN_KINASE_ATP"/>
    <property type="match status" value="1"/>
</dbReference>
<keyword evidence="6" id="KW-0472">Membrane</keyword>
<dbReference type="InterPro" id="IPR051681">
    <property type="entry name" value="Ser/Thr_Kinases-Pseudokinases"/>
</dbReference>
<dbReference type="EMBL" id="CAADRA010007241">
    <property type="protein sequence ID" value="VFT99511.1"/>
    <property type="molecule type" value="Genomic_DNA"/>
</dbReference>
<dbReference type="OrthoDB" id="98077at2759"/>
<keyword evidence="4" id="KW-0723">Serine/threonine-protein kinase</keyword>
<keyword evidence="1 3" id="KW-0547">Nucleotide-binding</keyword>
<keyword evidence="4" id="KW-0418">Kinase</keyword>
<organism evidence="9 10">
    <name type="scientific">Aphanomyces stellatus</name>
    <dbReference type="NCBI Taxonomy" id="120398"/>
    <lineage>
        <taxon>Eukaryota</taxon>
        <taxon>Sar</taxon>
        <taxon>Stramenopiles</taxon>
        <taxon>Oomycota</taxon>
        <taxon>Saprolegniomycetes</taxon>
        <taxon>Saprolegniales</taxon>
        <taxon>Verrucalvaceae</taxon>
        <taxon>Aphanomyces</taxon>
    </lineage>
</organism>
<dbReference type="AlphaFoldDB" id="A0A485LL95"/>
<feature type="transmembrane region" description="Helical" evidence="6">
    <location>
        <begin position="181"/>
        <end position="201"/>
    </location>
</feature>